<dbReference type="InterPro" id="IPR036518">
    <property type="entry name" value="CobE/GbiG_C_sf"/>
</dbReference>
<comment type="similarity">
    <text evidence="2 10">Belongs to the precorrin methyltransferase family.</text>
</comment>
<keyword evidence="8" id="KW-0413">Isomerase</keyword>
<dbReference type="CDD" id="cd07177">
    <property type="entry name" value="terB_like"/>
    <property type="match status" value="1"/>
</dbReference>
<dbReference type="GO" id="GO:0046026">
    <property type="term" value="F:precorrin-4 C11-methyltransferase activity"/>
    <property type="evidence" value="ECO:0007669"/>
    <property type="project" value="InterPro"/>
</dbReference>
<dbReference type="Gene3D" id="1.10.3680.10">
    <property type="entry name" value="TerB-like"/>
    <property type="match status" value="1"/>
</dbReference>
<dbReference type="InterPro" id="IPR003043">
    <property type="entry name" value="Uropor_MeTrfase_CS"/>
</dbReference>
<dbReference type="GO" id="GO:0032259">
    <property type="term" value="P:methylation"/>
    <property type="evidence" value="ECO:0007669"/>
    <property type="project" value="UniProtKB-KW"/>
</dbReference>
<evidence type="ECO:0000313" key="18">
    <source>
        <dbReference type="Proteomes" id="UP001178507"/>
    </source>
</evidence>
<evidence type="ECO:0000259" key="12">
    <source>
        <dbReference type="Pfam" id="PF00590"/>
    </source>
</evidence>
<proteinExistence type="inferred from homology"/>
<dbReference type="CDD" id="cd11641">
    <property type="entry name" value="Precorrin-4_C11-MT"/>
    <property type="match status" value="1"/>
</dbReference>
<dbReference type="NCBIfam" id="TIGR02469">
    <property type="entry name" value="CbiT"/>
    <property type="match status" value="1"/>
</dbReference>
<evidence type="ECO:0000256" key="9">
    <source>
        <dbReference type="ARBA" id="ARBA00023239"/>
    </source>
</evidence>
<dbReference type="InterPro" id="IPR029063">
    <property type="entry name" value="SAM-dependent_MTases_sf"/>
</dbReference>
<dbReference type="Proteomes" id="UP001178507">
    <property type="component" value="Unassembled WGS sequence"/>
</dbReference>
<keyword evidence="5 10" id="KW-0808">Transferase</keyword>
<dbReference type="NCBIfam" id="TIGR01467">
    <property type="entry name" value="cobI_cbiL"/>
    <property type="match status" value="1"/>
</dbReference>
<dbReference type="InterPro" id="IPR002762">
    <property type="entry name" value="CbiX-like"/>
</dbReference>
<dbReference type="InterPro" id="IPR006363">
    <property type="entry name" value="Cbl_synth_CobJ/CibH_dom"/>
</dbReference>
<dbReference type="InterPro" id="IPR000878">
    <property type="entry name" value="4pyrrol_Mease"/>
</dbReference>
<dbReference type="GO" id="GO:0008276">
    <property type="term" value="F:protein methyltransferase activity"/>
    <property type="evidence" value="ECO:0007669"/>
    <property type="project" value="InterPro"/>
</dbReference>
<evidence type="ECO:0000256" key="5">
    <source>
        <dbReference type="ARBA" id="ARBA00022679"/>
    </source>
</evidence>
<dbReference type="Gene3D" id="3.40.50.1400">
    <property type="match status" value="2"/>
</dbReference>
<evidence type="ECO:0000259" key="16">
    <source>
        <dbReference type="Pfam" id="PF11760"/>
    </source>
</evidence>
<feature type="compositionally biased region" description="Basic and acidic residues" evidence="11">
    <location>
        <begin position="184"/>
        <end position="194"/>
    </location>
</feature>
<evidence type="ECO:0000259" key="14">
    <source>
        <dbReference type="Pfam" id="PF02570"/>
    </source>
</evidence>
<dbReference type="Gene3D" id="3.40.50.10230">
    <property type="entry name" value="Cobalamin biosynthesis CobH/CbiC, precorrin-8X methylmutase"/>
    <property type="match status" value="1"/>
</dbReference>
<dbReference type="Pfam" id="PF01890">
    <property type="entry name" value="CbiG_C"/>
    <property type="match status" value="1"/>
</dbReference>
<dbReference type="Pfam" id="PF00590">
    <property type="entry name" value="TP_methylase"/>
    <property type="match status" value="3"/>
</dbReference>
<dbReference type="GO" id="GO:0046872">
    <property type="term" value="F:metal ion binding"/>
    <property type="evidence" value="ECO:0007669"/>
    <property type="project" value="UniProtKB-KW"/>
</dbReference>
<dbReference type="CDD" id="cd03416">
    <property type="entry name" value="CbiX_SirB_N"/>
    <property type="match status" value="1"/>
</dbReference>
<dbReference type="Pfam" id="PF05099">
    <property type="entry name" value="TerB"/>
    <property type="match status" value="1"/>
</dbReference>
<feature type="domain" description="Co-chaperone DjlA N-terminal" evidence="15">
    <location>
        <begin position="32"/>
        <end position="134"/>
    </location>
</feature>
<comment type="pathway">
    <text evidence="1">Cofactor biosynthesis; adenosylcobalamin biosynthesis.</text>
</comment>
<dbReference type="PROSITE" id="PS00840">
    <property type="entry name" value="SUMT_2"/>
    <property type="match status" value="1"/>
</dbReference>
<dbReference type="Gene3D" id="3.30.950.10">
    <property type="entry name" value="Methyltransferase, Cobalt-precorrin-4 Transmethylase, Domain 2"/>
    <property type="match status" value="3"/>
</dbReference>
<feature type="region of interest" description="Disordered" evidence="11">
    <location>
        <begin position="142"/>
        <end position="199"/>
    </location>
</feature>
<accession>A0AA36N5C8</accession>
<organism evidence="17 18">
    <name type="scientific">Effrenium voratum</name>
    <dbReference type="NCBI Taxonomy" id="2562239"/>
    <lineage>
        <taxon>Eukaryota</taxon>
        <taxon>Sar</taxon>
        <taxon>Alveolata</taxon>
        <taxon>Dinophyceae</taxon>
        <taxon>Suessiales</taxon>
        <taxon>Symbiodiniaceae</taxon>
        <taxon>Effrenium</taxon>
    </lineage>
</organism>
<keyword evidence="7" id="KW-0479">Metal-binding</keyword>
<dbReference type="SUPFAM" id="SSF159664">
    <property type="entry name" value="CobE/GbiG C-terminal domain-like"/>
    <property type="match status" value="1"/>
</dbReference>
<evidence type="ECO:0000256" key="2">
    <source>
        <dbReference type="ARBA" id="ARBA00005879"/>
    </source>
</evidence>
<evidence type="ECO:0000259" key="13">
    <source>
        <dbReference type="Pfam" id="PF01890"/>
    </source>
</evidence>
<dbReference type="NCBIfam" id="TIGR01466">
    <property type="entry name" value="cobJ_cbiH"/>
    <property type="match status" value="1"/>
</dbReference>
<reference evidence="17" key="1">
    <citation type="submission" date="2023-08" db="EMBL/GenBank/DDBJ databases">
        <authorList>
            <person name="Chen Y."/>
            <person name="Shah S."/>
            <person name="Dougan E. K."/>
            <person name="Thang M."/>
            <person name="Chan C."/>
        </authorList>
    </citation>
    <scope>NUCLEOTIDE SEQUENCE</scope>
</reference>
<dbReference type="GO" id="GO:0016993">
    <property type="term" value="F:precorrin-8X methylmutase activity"/>
    <property type="evidence" value="ECO:0007669"/>
    <property type="project" value="InterPro"/>
</dbReference>
<dbReference type="SUPFAM" id="SSF53335">
    <property type="entry name" value="S-adenosyl-L-methionine-dependent methyltransferases"/>
    <property type="match status" value="1"/>
</dbReference>
<dbReference type="InterPro" id="IPR029024">
    <property type="entry name" value="TerB-like"/>
</dbReference>
<dbReference type="CDD" id="cd03414">
    <property type="entry name" value="CbiX_SirB_C"/>
    <property type="match status" value="1"/>
</dbReference>
<evidence type="ECO:0000259" key="15">
    <source>
        <dbReference type="Pfam" id="PF05099"/>
    </source>
</evidence>
<dbReference type="InterPro" id="IPR006364">
    <property type="entry name" value="CobI/CbiL/CobIJ_dom"/>
</dbReference>
<feature type="domain" description="Cobalamin synthesis G N-terminal" evidence="16">
    <location>
        <begin position="1439"/>
        <end position="1518"/>
    </location>
</feature>
<evidence type="ECO:0000256" key="6">
    <source>
        <dbReference type="ARBA" id="ARBA00022691"/>
    </source>
</evidence>
<feature type="domain" description="Cobalamin biosynthesis precorrin-8X methylmutase CobH/CbiC" evidence="14">
    <location>
        <begin position="604"/>
        <end position="794"/>
    </location>
</feature>
<dbReference type="InterPro" id="IPR014008">
    <property type="entry name" value="Cbl_synth_MTase_CbiT"/>
</dbReference>
<keyword evidence="9" id="KW-0456">Lyase</keyword>
<dbReference type="Pfam" id="PF02570">
    <property type="entry name" value="CbiC"/>
    <property type="match status" value="1"/>
</dbReference>
<feature type="domain" description="Tetrapyrrole methylase" evidence="12">
    <location>
        <begin position="1737"/>
        <end position="1948"/>
    </location>
</feature>
<dbReference type="InterPro" id="IPR014777">
    <property type="entry name" value="4pyrrole_Mease_sub1"/>
</dbReference>
<dbReference type="InterPro" id="IPR012818">
    <property type="entry name" value="CbiE"/>
</dbReference>
<dbReference type="CDD" id="cd11646">
    <property type="entry name" value="Precorrin_3B_C17_MT"/>
    <property type="match status" value="1"/>
</dbReference>
<evidence type="ECO:0000256" key="1">
    <source>
        <dbReference type="ARBA" id="ARBA00004953"/>
    </source>
</evidence>
<evidence type="ECO:0000313" key="17">
    <source>
        <dbReference type="EMBL" id="CAJ1391180.1"/>
    </source>
</evidence>
<dbReference type="InterPro" id="IPR003722">
    <property type="entry name" value="Cbl_synth_CobH/CbiC"/>
</dbReference>
<dbReference type="Gene3D" id="3.30.420.180">
    <property type="entry name" value="CobE/GbiG C-terminal domain"/>
    <property type="match status" value="1"/>
</dbReference>
<evidence type="ECO:0000256" key="8">
    <source>
        <dbReference type="ARBA" id="ARBA00023235"/>
    </source>
</evidence>
<keyword evidence="4 10" id="KW-0489">Methyltransferase</keyword>
<dbReference type="CDD" id="cd11644">
    <property type="entry name" value="Precorrin-6Y-MT"/>
    <property type="match status" value="1"/>
</dbReference>
<gene>
    <name evidence="17" type="ORF">EVOR1521_LOCUS16444</name>
</gene>
<dbReference type="InterPro" id="IPR006362">
    <property type="entry name" value="Cbl_synth_CobM/CibF"/>
</dbReference>
<dbReference type="SUPFAM" id="SSF158682">
    <property type="entry name" value="TerB-like"/>
    <property type="match status" value="1"/>
</dbReference>
<dbReference type="InterPro" id="IPR038029">
    <property type="entry name" value="GbiG_N_sf"/>
</dbReference>
<feature type="domain" description="Tetrapyrrole methylase" evidence="12">
    <location>
        <begin position="1969"/>
        <end position="2175"/>
    </location>
</feature>
<keyword evidence="6" id="KW-0949">S-adenosyl-L-methionine</keyword>
<dbReference type="Pfam" id="PF01903">
    <property type="entry name" value="CbiX"/>
    <property type="match status" value="2"/>
</dbReference>
<dbReference type="InterPro" id="IPR035996">
    <property type="entry name" value="4pyrrol_Methylase_sf"/>
</dbReference>
<feature type="domain" description="Tetrapyrrole methylase" evidence="12">
    <location>
        <begin position="1173"/>
        <end position="1378"/>
    </location>
</feature>
<dbReference type="SUPFAM" id="SSF53800">
    <property type="entry name" value="Chelatase"/>
    <property type="match status" value="1"/>
</dbReference>
<dbReference type="InterPro" id="IPR012382">
    <property type="entry name" value="CobI/CbiL"/>
</dbReference>
<dbReference type="GO" id="GO:0016829">
    <property type="term" value="F:lyase activity"/>
    <property type="evidence" value="ECO:0007669"/>
    <property type="project" value="UniProtKB-KW"/>
</dbReference>
<dbReference type="InterPro" id="IPR021744">
    <property type="entry name" value="CbiG_N"/>
</dbReference>
<feature type="domain" description="CobE/GbiG C-terminal" evidence="13">
    <location>
        <begin position="1598"/>
        <end position="1717"/>
    </location>
</feature>
<evidence type="ECO:0000256" key="7">
    <source>
        <dbReference type="ARBA" id="ARBA00022723"/>
    </source>
</evidence>
<evidence type="ECO:0000256" key="10">
    <source>
        <dbReference type="RuleBase" id="RU003960"/>
    </source>
</evidence>
<protein>
    <submittedName>
        <fullName evidence="17">Uncharacterized protein</fullName>
    </submittedName>
</protein>
<name>A0AA36N5C8_9DINO</name>
<dbReference type="GO" id="GO:0030788">
    <property type="term" value="F:precorrin-2 C20-methyltransferase activity"/>
    <property type="evidence" value="ECO:0007669"/>
    <property type="project" value="InterPro"/>
</dbReference>
<dbReference type="Gene3D" id="3.40.1010.10">
    <property type="entry name" value="Cobalt-precorrin-4 Transmethylase, Domain 1"/>
    <property type="match status" value="4"/>
</dbReference>
<dbReference type="SUPFAM" id="SSF63965">
    <property type="entry name" value="Precorrin-8X methylmutase CbiC/CobH"/>
    <property type="match status" value="1"/>
</dbReference>
<dbReference type="InterPro" id="IPR014776">
    <property type="entry name" value="4pyrrole_Mease_sub2"/>
</dbReference>
<dbReference type="InterPro" id="IPR051810">
    <property type="entry name" value="Precorrin_MeTrfase"/>
</dbReference>
<dbReference type="Gene3D" id="3.40.50.150">
    <property type="entry name" value="Vaccinia Virus protein VP39"/>
    <property type="match status" value="1"/>
</dbReference>
<dbReference type="NCBIfam" id="TIGR01465">
    <property type="entry name" value="cobM_cbiF"/>
    <property type="match status" value="1"/>
</dbReference>
<dbReference type="InterPro" id="IPR002750">
    <property type="entry name" value="CobE/GbiG_C"/>
</dbReference>
<dbReference type="SUPFAM" id="SSF159672">
    <property type="entry name" value="CbiG N-terminal domain-like"/>
    <property type="match status" value="1"/>
</dbReference>
<keyword evidence="18" id="KW-1185">Reference proteome</keyword>
<evidence type="ECO:0000256" key="3">
    <source>
        <dbReference type="ARBA" id="ARBA00022573"/>
    </source>
</evidence>
<keyword evidence="3" id="KW-0169">Cobalamin biosynthesis</keyword>
<sequence>MAGGIIDTIRSMLDRERNVRLVASDPALTAELLLLFRMILADGTVTGEELDTFKRICSEAFGLDPEAMDGVYQYLHDYAYETSDIQSSAVFLDLPLERRKALLDHMIAIAEADHAIDQKEMRLLERTADMLDFDLKGTPTADATRAWPNGVRPRRPNPGAPGRDCRVDRPSLGAGSDLLVTNARTDRRPIHDPHPPAPRRRIFACRHRRIRPSGPRRGSGRPYALARLGRGRRRAAGRRRRAGSRLSRRLAAQPLMFDGAPAGKRYGIMICGHGSRNQNAVGQFARLAERMRERFPDTPVDYGYLEFANPVIHQGLDALKARGVNHVLAVPGMLFAAGHAKNDIPSVLNTYQAQNRDIVVDYGRELGIDLRMIRAAGARIEEALAAHGWQKGDPLHDTMLVVVGRGASDPDANSNVAKVMRMLWEGMGFGWGETAYSGVTFPLVQPALEHAAKLGYRRIVVFPYFLFTGVLVKRIYSHTDAVAAAHPEIEFIKAGYLNDHGLVIDTMVERVREIVEGTNNMNCQMCKYREQVLGFEAEVGLAQESHHHHVEGVGGAPENCPCNGDCDARCRDEAFCKEHGLPWTPHGSGEGGPMIDYVRAPEAIYERSFAEISRIDALAALPEAIRPVATRIVHACGMPDVLDDLRFSDDMVERTRAALDAGADIYCDVETLRHGVMRHLLPDGCALHCRISAPDVAAHARQHKMTRAGAQVDLWGDRLEGQVMAIGNAPTTLFRLMELIDRGAVGRPAVVIAFPVGFVGAAESKDELVRDPRGMAYLTLCGKRGGTAMAQAAVIGIGEDGMDGLSPAARRLVEDAEVIIGGDRHHDLIFNNLAQRISWPSPFDAMIETIRGQKGKRVAVLVTGDPLWYSVGARLLKAIDASEIVFHPQLSAFQLAACRMGWSIPDVETLTVHGRAAEQIVPFFAPGSRLLVLTKDATSPGTIAALLAERGYGASTMTALAAMGGPDEAIMHGSAEHPPKGVPDFHTLAIECIAGPDAVIHPRTGLPDDAFAHDGKMTKRTARALALAKLAPHRGALLWDVGAGCGSIGIEWMRAAPEARAIGIEPKAERRAMAAQNALTLGTPKLELIDGEAPAALEALDPPDAVFVGGGVSRQTIGACMVALKPLGRLVAHAVTLDSEAVLQAAYGQFSGMEAGHAGHAMVVGQEAVTTGTLYGIGVGPGAPDLITLRAWRLLTGVPVIAWPAPGDGDSFARSIVAGCIRADHVEIPIRVPMRTERFPAAGVYDAAAVEIAAHLDAGRDVAVLCEGDPFFFGSFMYLFQRLSDRYPFEIVPGVSSVMAGGAAIARPLAARNEVFSVIPAPLGDDRIEAQLAACDAAAIIKVGRHLGRMRALLDRCGLTAQSCYAERLTLETQKLARLDDMPGDAAPYFSMILVYKGDEAWPSPVLEVAESVGGAVHGARKRVRADRADLLFDDAGDHLRALYRDSRPLVAVMAAGALVRLLAPVLADKKAEPPVIAIADDGSAVVPLLGGHRGANDLARKAADALGIKAAITTAGDVRFGVALDAPPEGYVLANPAHAAGFMADLVAGHSVALDGAADWLTGSGLPIAADADRRIAVTDKADPDAADRLVYHPRHLALGIGCERGCDPDEALSLARATLAGAGFAEASVGVIVSLDVKADEAAVHAVAGHFGVPARFFDAATLDAETPRLANPSDIVFAEVGCHGVAEGAALAAAGPDGALVIEKRKSARATCAVGRAPEPFTPGHLPGRARGHLAVVGIGPGGDGWRSPEVTAMVRRASDLVGYSLYLDLLGTLADGKARHDFDLGREEDRVRHAMELAGQGRDVALVCSGDAGIYAMATLVFELLDRGGLSDGATRIGIDVAPGISALQAAAARAGAPLGHDFCTISLSDLLTPWEDIQRRVRAAGEGDFVVAFYNPVSKKRRTQLAWARDELLRHRPADTPVILATNLGRPGEAVRMVPLAELQVDDVDMLTVVIVGSSDTRTVGTGDGRRWAYTPRGYAGKRGAQLIERCPVCLYAGSLVPPEIVAAAPEGARVLDTAPMHLDQIVAEIEAAHAEGKDVARVHSGDPSIYGATAEQMRRLEALSIPYEVVPGVPAFAAAAAALKTELTLPEIAQTVIATRTGMKASSMPEGEQLEVLGQSGATLAIHLSIRNLDYIRRALEPHYGADCPVVIAYRATWPDELYIRTTLAGMKAQVRAAKITRTALVLVGPVFGKTEFRDSDLYNADFAHVLRNRGKKAKAG</sequence>
<dbReference type="PANTHER" id="PTHR47036:SF1">
    <property type="entry name" value="COBALT-FACTOR III C(17)-METHYLTRANSFERASE-RELATED"/>
    <property type="match status" value="1"/>
</dbReference>
<dbReference type="NCBIfam" id="TIGR02467">
    <property type="entry name" value="CbiE"/>
    <property type="match status" value="1"/>
</dbReference>
<dbReference type="InterPro" id="IPR036588">
    <property type="entry name" value="CobH/CbiC_sf"/>
</dbReference>
<dbReference type="InterPro" id="IPR007791">
    <property type="entry name" value="DjlA_N"/>
</dbReference>
<evidence type="ECO:0000256" key="11">
    <source>
        <dbReference type="SAM" id="MobiDB-lite"/>
    </source>
</evidence>
<dbReference type="EMBL" id="CAUJNA010002223">
    <property type="protein sequence ID" value="CAJ1391180.1"/>
    <property type="molecule type" value="Genomic_DNA"/>
</dbReference>
<dbReference type="SUPFAM" id="SSF53790">
    <property type="entry name" value="Tetrapyrrole methylase"/>
    <property type="match status" value="4"/>
</dbReference>
<dbReference type="Gene3D" id="3.40.50.11220">
    <property type="match status" value="1"/>
</dbReference>
<dbReference type="PANTHER" id="PTHR47036">
    <property type="entry name" value="COBALT-FACTOR III C(17)-METHYLTRANSFERASE-RELATED"/>
    <property type="match status" value="1"/>
</dbReference>
<evidence type="ECO:0000256" key="4">
    <source>
        <dbReference type="ARBA" id="ARBA00022603"/>
    </source>
</evidence>
<comment type="caution">
    <text evidence="17">The sequence shown here is derived from an EMBL/GenBank/DDBJ whole genome shotgun (WGS) entry which is preliminary data.</text>
</comment>
<dbReference type="CDD" id="cd11645">
    <property type="entry name" value="Precorrin_2_C20_MT"/>
    <property type="match status" value="1"/>
</dbReference>
<dbReference type="Pfam" id="PF11760">
    <property type="entry name" value="CbiG_N"/>
    <property type="match status" value="1"/>
</dbReference>